<dbReference type="Gene3D" id="1.10.238.10">
    <property type="entry name" value="EF-hand"/>
    <property type="match status" value="4"/>
</dbReference>
<dbReference type="Pfam" id="PF13202">
    <property type="entry name" value="EF-hand_5"/>
    <property type="match status" value="6"/>
</dbReference>
<dbReference type="GO" id="GO:0043161">
    <property type="term" value="P:proteasome-mediated ubiquitin-dependent protein catabolic process"/>
    <property type="evidence" value="ECO:0007669"/>
    <property type="project" value="TreeGrafter"/>
</dbReference>
<feature type="domain" description="Chromo" evidence="5">
    <location>
        <begin position="438"/>
        <end position="480"/>
    </location>
</feature>
<dbReference type="InterPro" id="IPR000717">
    <property type="entry name" value="PCI_dom"/>
</dbReference>
<dbReference type="GO" id="GO:0008541">
    <property type="term" value="C:proteasome regulatory particle, lid subcomplex"/>
    <property type="evidence" value="ECO:0007669"/>
    <property type="project" value="TreeGrafter"/>
</dbReference>
<feature type="region of interest" description="Disordered" evidence="4">
    <location>
        <begin position="964"/>
        <end position="996"/>
    </location>
</feature>
<feature type="compositionally biased region" description="Basic residues" evidence="4">
    <location>
        <begin position="984"/>
        <end position="993"/>
    </location>
</feature>
<dbReference type="PANTHER" id="PTHR12387">
    <property type="entry name" value="26S PROTEASOME NON-ATPASE REGULATORY SUBUNIT 8"/>
    <property type="match status" value="1"/>
</dbReference>
<feature type="domain" description="EF-hand" evidence="6">
    <location>
        <begin position="1087"/>
        <end position="1122"/>
    </location>
</feature>
<comment type="similarity">
    <text evidence="1">Belongs to the proteasome subunit S14 family.</text>
</comment>
<dbReference type="Gene3D" id="1.25.40.990">
    <property type="match status" value="1"/>
</dbReference>
<dbReference type="SUPFAM" id="SSF54160">
    <property type="entry name" value="Chromo domain-like"/>
    <property type="match status" value="1"/>
</dbReference>
<feature type="compositionally biased region" description="Basic and acidic residues" evidence="4">
    <location>
        <begin position="1635"/>
        <end position="1653"/>
    </location>
</feature>
<evidence type="ECO:0000259" key="5">
    <source>
        <dbReference type="PROSITE" id="PS50013"/>
    </source>
</evidence>
<feature type="compositionally biased region" description="Acidic residues" evidence="4">
    <location>
        <begin position="3391"/>
        <end position="3414"/>
    </location>
</feature>
<name>A0A7J6MZK0_PERCH</name>
<evidence type="ECO:0000256" key="2">
    <source>
        <dbReference type="ARBA" id="ARBA00022837"/>
    </source>
</evidence>
<feature type="domain" description="EF-hand" evidence="6">
    <location>
        <begin position="3908"/>
        <end position="3937"/>
    </location>
</feature>
<feature type="compositionally biased region" description="Basic and acidic residues" evidence="4">
    <location>
        <begin position="1751"/>
        <end position="1772"/>
    </location>
</feature>
<feature type="compositionally biased region" description="Low complexity" evidence="4">
    <location>
        <begin position="313"/>
        <end position="327"/>
    </location>
</feature>
<feature type="compositionally biased region" description="Basic and acidic residues" evidence="4">
    <location>
        <begin position="1807"/>
        <end position="1826"/>
    </location>
</feature>
<protein>
    <submittedName>
        <fullName evidence="8">26S proteasome non-ATPase regulatory subunit 8</fullName>
    </submittedName>
</protein>
<evidence type="ECO:0000259" key="6">
    <source>
        <dbReference type="PROSITE" id="PS50222"/>
    </source>
</evidence>
<dbReference type="GO" id="GO:0005634">
    <property type="term" value="C:nucleus"/>
    <property type="evidence" value="ECO:0007669"/>
    <property type="project" value="TreeGrafter"/>
</dbReference>
<dbReference type="InterPro" id="IPR002048">
    <property type="entry name" value="EF_hand_dom"/>
</dbReference>
<feature type="compositionally biased region" description="Low complexity" evidence="4">
    <location>
        <begin position="407"/>
        <end position="422"/>
    </location>
</feature>
<dbReference type="InterPro" id="IPR033464">
    <property type="entry name" value="CSN8_PSD8_EIF3K"/>
</dbReference>
<comment type="caution">
    <text evidence="8">The sequence shown here is derived from an EMBL/GenBank/DDBJ whole genome shotgun (WGS) entry which is preliminary data.</text>
</comment>
<feature type="region of interest" description="Disordered" evidence="4">
    <location>
        <begin position="1574"/>
        <end position="1858"/>
    </location>
</feature>
<feature type="compositionally biased region" description="Basic and acidic residues" evidence="4">
    <location>
        <begin position="1665"/>
        <end position="1711"/>
    </location>
</feature>
<feature type="compositionally biased region" description="Polar residues" evidence="4">
    <location>
        <begin position="3302"/>
        <end position="3312"/>
    </location>
</feature>
<dbReference type="SMART" id="SM00054">
    <property type="entry name" value="EFh"/>
    <property type="match status" value="9"/>
</dbReference>
<feature type="region of interest" description="Disordered" evidence="4">
    <location>
        <begin position="2964"/>
        <end position="3271"/>
    </location>
</feature>
<dbReference type="Pfam" id="PF10075">
    <property type="entry name" value="CSN8_PSD8_EIF3K"/>
    <property type="match status" value="1"/>
</dbReference>
<feature type="compositionally biased region" description="Basic and acidic residues" evidence="4">
    <location>
        <begin position="1574"/>
        <end position="1583"/>
    </location>
</feature>
<feature type="compositionally biased region" description="Basic residues" evidence="4">
    <location>
        <begin position="2517"/>
        <end position="2536"/>
    </location>
</feature>
<feature type="compositionally biased region" description="Basic residues" evidence="4">
    <location>
        <begin position="364"/>
        <end position="384"/>
    </location>
</feature>
<feature type="compositionally biased region" description="Basic and acidic residues" evidence="4">
    <location>
        <begin position="1595"/>
        <end position="1626"/>
    </location>
</feature>
<gene>
    <name evidence="8" type="primary">PSMD8</name>
    <name evidence="8" type="ORF">FOL47_003776</name>
</gene>
<feature type="compositionally biased region" description="Acidic residues" evidence="4">
    <location>
        <begin position="3424"/>
        <end position="3455"/>
    </location>
</feature>
<feature type="compositionally biased region" description="Basic and acidic residues" evidence="4">
    <location>
        <begin position="2988"/>
        <end position="2999"/>
    </location>
</feature>
<organism evidence="8 9">
    <name type="scientific">Perkinsus chesapeaki</name>
    <name type="common">Clam parasite</name>
    <name type="synonym">Perkinsus andrewsi</name>
    <dbReference type="NCBI Taxonomy" id="330153"/>
    <lineage>
        <taxon>Eukaryota</taxon>
        <taxon>Sar</taxon>
        <taxon>Alveolata</taxon>
        <taxon>Perkinsozoa</taxon>
        <taxon>Perkinsea</taxon>
        <taxon>Perkinsida</taxon>
        <taxon>Perkinsidae</taxon>
        <taxon>Perkinsus</taxon>
    </lineage>
</organism>
<sequence>MSTATIDKSEVAMLALGFTPTDDIVKARNTLGLKTQDDFIKWARGTLETAAVDALKAGDMGAFERRVTQLRRYYFENPEHQAASPNMPTIMGLYLLFLLSADRTGEFHTEVEQLPEELMRTPQIQLPVAVERCIMEGNGTKLKACVSQATKDLPHSELLLQSVVNQVRIKIASSLERAYTSLNAKTACKMLLMDPNDKKSLELFAKAENDRKAADEANLSTLELEDPSTPAQARLRNRLSTRWVVEGDRLVFKKIRDDASAMPALDLISNMIALDDLLIQLNAAVHRRNVYLLREEMKPVDSEELARIGRGRSASPSETTATAASEGVGEGKKKGKKRSDGGKRKSSSDGVSPRASSVKQTPPPKRKPEKRHLYKVSEKKRRKKPADDLSDFIVPTNEPIDDEDDTSSSSSSSSDMSILSDSDVVENGFEDDDGERRFIVDSIVQFDGRKYLVKWKGYTDMTWEPPENLQENLFYLMRLIGYCCSVLGLATTTLVDATKKGLLSADCRSSMGGRVCRPFEAYMSAGGVGVVDLMHVVTAAEGACAERSVQVYTSSACGCSHLLDSLQPSHFYELAGSFAMSTNTLVMSAAQQQRPTTTAAAVIGKVRFPYPVLLEQDVQHPSMDKIKDIMVHALTAAGFNPVYTVIYDVAKDGLFAELVFSTEPLHVPVGGLTPEQHEETARAAHAALHRCLAKALLMSSAGQTASFDLQVFRGCPLDNSPMEVEGEIEILNAENTQKFRDRAFNELVSDEQEQEIRVQDFEELYRTIAQGRLSSSTRGADTAVQLVMDSLTLESRFSDLDGGRHNDLSLEDIGWKGPVGEALFFYLDSNRDGVLSRYEWQRLVMIHRAPLIVRRFALWIAHMIGDNLLPYSVEPFVTQAKDRLAVMPERYVPVIKQALDSLGAGEPSDGDYGLLRAMAGGNEMNNLVATEFYLGYGRRPRLTSNALSAAQQGRGVISPLPEVEAGQQAPGGEVYSPNPEGENRRRKHHRGGHHQLGSFIQESDQWSRLPLEFSLRKLSPSTRVTSHDFADLGKSISAPATVFSRTAYDLVEYPADKDAEDLDSSESDVLHAASKDMRNHRRISLILDSLVLHNRFKEFDTNRDGGISFQELALKPSDKAVFTVVDFDGSNSITLGELQRLAGFSEEAAPASAIMLAQKVQQKADGPIEEYVAAVMKSMEEYTGFESVEIGEFLDFDGDGYIDHHEIAMLRVLSMPHVLAKYLPQSSYAMDKMDEIPSHWSEEDFAKMATELQANHRAFSKQSFQSLALFWNGQIPKASVEAWMNAVKHRRLKRLLAVFSAVNTDAFFSNFDKNNDGHLTGDELGQWLGSFPMVRLNTVLDVVGEGGLGITRKDLQRFSYLFTVPASVKLLALSIPREDSSPSKFVKEFNVVMERIKSERTKATIRHALDLDNDGKLSDEEILSLRAIHHAELMLVYEGLLHHGFSAITSAAGSSFLETVRKMPTVERLEPAFLEVDSVYQTRGGDGNGTADKFSGGGGGLTMQQVRKFDHEGKKKKHSKKKKTKKHKEEAAAAKEVDGMASGKAPEGSVASQASDIIGATEIHREVMSEEGRREVGLVEGHEGSLASGGGGYETMRKKGEGKDHTKEEEPEQHEDYTETIERERGQGNGYQDTASKEVGEMHEDEGYRGTKDRGHRHGGAGQKGTEHQRYRGEEESKDEGYRETIEREDGGEDEQYRETIEREDGERNQYRDATTAVRDMHDEEQYGDTMDMKDTGKDRMPKYGETIEEEKEHDRKHSRKKRDDEQMKEEGQDGGYGEASEAEETSTTRDVRPHGDDSWPDEGDIHEEMNDGDMKSVDDSARDATQDEELVTEDWDEKDDEYSPDLQGGPQSRENNTWSISMHEYPSESFEKVIGHSLSDDISEEDLLAIGTRLDATQAYDKEAFEALAGKDATSLEMRRYDDLYRSFKDVRNLARVFHILDSIKMDMRFSDLDQDHDGKITVKELGCGDCKSDSTSEEECVRPGGRGGAVNDLFNFIADGFNKSSISRRNWQRLVLVEADLLPPAVQVVLGSMGDVPRDMSEEVFEQLYTDEAKKFPGAREEAMMFLGDEAGGMRNIGYLRVAAARSRLAGFLPSSFDFPRDISTVLKPGADEMDEATFEEVGRHAETTGDWFKAKSFGALLFPIGETLPRDILEAYMTARKGGYLYDLAASLGSISMAARFDAIDVNGDGLLTKEELTEKEWKDSIAGTMVSVVGVGKSGPKRNKLFTLLDLDRSGSIGRPEWQHWGYLVAQARPHMRALALGISPEVKMSAAEYAKKYRSAIESYLPDEVHLIEKHLDFDGDGVLSEPEISLLRVVGGGRALRELLYRELFFGFEIVNTGVGSGQSLLQEVTLTENDRTLTGFMGRIGAVQSPYVESARFAFQFLDTNNDGELSDAETKEFELMRMLFADYGFLRFISDFTALTVFKKVKGPAGAVSLKCLIDSAKAGDCTPSELALEIHDAFEIDLPDDTVEVPWALWRLIVWRHLTNEHTVNQLEGRSPFAARDKEDYHHTAHARRRLPHPPPHVSRRSHAPLGPEALGLTAKYFAATVGGPIPVMLSWMVPAVAALGDHGRCISDMEESVCLPFSRYFEAGGTDLPHLIEIVQAASSVCGDYRYDMAAYPQCGCNVLLEDLQPASFIQLVNSFALAPNPALRAMPVKRRTSSAAIIGEVKVHEVAGYSWPSSKIVKSTILRALVDAAGFDRDYAVVYESEKDNNKFVFSADSMSHGQSNNIDHAAAANAASWAIHNALSKLMGGAFVGNPFEVEVYRGSSLDSSPLEVEGDIEITNWDKAPGFRDLVTQILEGPVSDISNRVLKHGITGDDVLVSSHNEGILLAHEVPGPHIGFTAYADAAWGGARAHLDVLDDLRRLQVRLSQSGVESLIRVHDIRIMSGLAHRAKRALYSYCSHLDHSNLPFMAPASIAEEWGREEAQSELLLRMISSYYDGMGGTTTAITTVRKKSGTSPQLLHPLQKLLGRRPPRTRFGEYKDEKVERVDEEEEGERPEESITDEIEGREGVPEEAVEDDIDDGSRDGVIEDDDDDDDDDDEHEQVNHIGEAELPYDEQVAAMGGNIGPQHGDVDDPGQSEEGVPEGPEDDEGPEEKDFDDPGQSEEGVPEGPEDDTAEGPEEGTFDDPGQSEDGVQEGPEDIDDHKGDLEQINKGLIGPSRTYDFDPTEDVASSGDHLDPGQTEEGVAESPTDEEIDAADYHDQMEDGVLEDPGPPGDFGPGLDAGQTDEGAPEEQGPDEMFGPAAAKDDELAYNFDDDDDTLGDLARLPSHLNPVVSDDIVPDILPDSSMVTPQATTPEPTKRAASKGISKPIPKPPKIDDYEETIVEETTKPKTTATPMTTATPTTPRPTSTERKTVPPSQGPVGPFGPDLNPITDAEIESDGFPVEDEFDPVVEVEPPEPDFGPGLEDGVAEEEDGAAEAENEAGEVQDASEDGVAEDDDGVPKGEAEDGVVEDVNETLPEGEPEEEVNDNLPDAEIEEEVTTTTTLAPEKLGNTLGSEAAAADRLDPPHGAPQAEPGPRVLPSRRHIYRLRDGSDVITNCLNCTNTTAPTGPYYDPLFNIHPFAPRLVYSPPAPHPPDRVVIPMSPALSHTRRKKTLYGRLVMVLFSHETSLDAGGSDGLSLGSYSHALRQQTLHEIYEANEFKGREPTPSDAEFIIGMRGFIPPGECLGGLMQWVDNSTIHKVEEIRSFMEEVYEVEAPMHDRVVFGAFVREGLLGDDIDFTAFHRLQDGVEHLRGLLDTSEPIREGLSSALDAWLMIMRAPAKLALIKLFRDAPGDIYTLMDENNDGLVNLTEWTKFGNTIRAPAFVFTDKSFSFFATEADPEHIKVHEIDDIFQTVAKGELLDSMDERDDFPRLVSDSLALESRFSQLDNFRSFELSIDEIGWSTLSGRALFHYLDTNRDGYLSRYEWQRMVIINRAPIVVKRFAL</sequence>
<evidence type="ECO:0000256" key="1">
    <source>
        <dbReference type="ARBA" id="ARBA00009627"/>
    </source>
</evidence>
<dbReference type="InterPro" id="IPR018247">
    <property type="entry name" value="EF_Hand_1_Ca_BS"/>
</dbReference>
<feature type="compositionally biased region" description="Acidic residues" evidence="4">
    <location>
        <begin position="3024"/>
        <end position="3033"/>
    </location>
</feature>
<feature type="non-terminal residue" evidence="8">
    <location>
        <position position="1"/>
    </location>
</feature>
<feature type="domain" description="EF-hand" evidence="6">
    <location>
        <begin position="1299"/>
        <end position="1334"/>
    </location>
</feature>
<feature type="region of interest" description="Disordered" evidence="4">
    <location>
        <begin position="1484"/>
        <end position="1503"/>
    </location>
</feature>
<feature type="domain" description="PCI" evidence="7">
    <location>
        <begin position="63"/>
        <end position="231"/>
    </location>
</feature>
<dbReference type="OrthoDB" id="433924at2759"/>
<dbReference type="PROSITE" id="PS50250">
    <property type="entry name" value="PCI"/>
    <property type="match status" value="1"/>
</dbReference>
<dbReference type="CDD" id="cd00051">
    <property type="entry name" value="EFh"/>
    <property type="match status" value="1"/>
</dbReference>
<feature type="region of interest" description="Disordered" evidence="4">
    <location>
        <begin position="2517"/>
        <end position="2538"/>
    </location>
</feature>
<feature type="compositionally biased region" description="Acidic residues" evidence="4">
    <location>
        <begin position="3000"/>
        <end position="3016"/>
    </location>
</feature>
<feature type="compositionally biased region" description="Acidic residues" evidence="4">
    <location>
        <begin position="3086"/>
        <end position="3137"/>
    </location>
</feature>
<dbReference type="Gene3D" id="2.40.50.40">
    <property type="match status" value="1"/>
</dbReference>
<evidence type="ECO:0000259" key="7">
    <source>
        <dbReference type="PROSITE" id="PS50250"/>
    </source>
</evidence>
<keyword evidence="2" id="KW-0106">Calcium</keyword>
<dbReference type="InterPro" id="IPR016197">
    <property type="entry name" value="Chromo-like_dom_sf"/>
</dbReference>
<feature type="compositionally biased region" description="Basic residues" evidence="4">
    <location>
        <begin position="1514"/>
        <end position="1526"/>
    </location>
</feature>
<dbReference type="GO" id="GO:0005829">
    <property type="term" value="C:cytosol"/>
    <property type="evidence" value="ECO:0007669"/>
    <property type="project" value="TreeGrafter"/>
</dbReference>
<evidence type="ECO:0000256" key="3">
    <source>
        <dbReference type="ARBA" id="ARBA00022942"/>
    </source>
</evidence>
<dbReference type="Proteomes" id="UP000591131">
    <property type="component" value="Unassembled WGS sequence"/>
</dbReference>
<dbReference type="GO" id="GO:0005509">
    <property type="term" value="F:calcium ion binding"/>
    <property type="evidence" value="ECO:0007669"/>
    <property type="project" value="InterPro"/>
</dbReference>
<dbReference type="SUPFAM" id="SSF47473">
    <property type="entry name" value="EF-hand"/>
    <property type="match status" value="4"/>
</dbReference>
<feature type="compositionally biased region" description="Acidic residues" evidence="4">
    <location>
        <begin position="1827"/>
        <end position="1844"/>
    </location>
</feature>
<dbReference type="PANTHER" id="PTHR12387:SF0">
    <property type="entry name" value="26S PROTEASOME NON-ATPASE REGULATORY SUBUNIT 8"/>
    <property type="match status" value="1"/>
</dbReference>
<feature type="region of interest" description="Disordered" evidence="4">
    <location>
        <begin position="3297"/>
        <end position="3539"/>
    </location>
</feature>
<feature type="compositionally biased region" description="Acidic residues" evidence="4">
    <location>
        <begin position="3463"/>
        <end position="3496"/>
    </location>
</feature>
<evidence type="ECO:0000256" key="4">
    <source>
        <dbReference type="SAM" id="MobiDB-lite"/>
    </source>
</evidence>
<keyword evidence="9" id="KW-1185">Reference proteome</keyword>
<feature type="compositionally biased region" description="Basic and acidic residues" evidence="4">
    <location>
        <begin position="1527"/>
        <end position="1538"/>
    </location>
</feature>
<dbReference type="InterPro" id="IPR006746">
    <property type="entry name" value="26S_Psome_Rpn12"/>
</dbReference>
<evidence type="ECO:0000313" key="8">
    <source>
        <dbReference type="EMBL" id="KAF4677043.1"/>
    </source>
</evidence>
<dbReference type="CDD" id="cd00024">
    <property type="entry name" value="CD_CSD"/>
    <property type="match status" value="1"/>
</dbReference>
<dbReference type="EMBL" id="JAAPAO010000022">
    <property type="protein sequence ID" value="KAF4677043.1"/>
    <property type="molecule type" value="Genomic_DNA"/>
</dbReference>
<dbReference type="PROSITE" id="PS50222">
    <property type="entry name" value="EF_HAND_2"/>
    <property type="match status" value="3"/>
</dbReference>
<dbReference type="PROSITE" id="PS50013">
    <property type="entry name" value="CHROMO_2"/>
    <property type="match status" value="1"/>
</dbReference>
<feature type="compositionally biased region" description="Basic and acidic residues" evidence="4">
    <location>
        <begin position="1719"/>
        <end position="1743"/>
    </location>
</feature>
<dbReference type="InterPro" id="IPR000953">
    <property type="entry name" value="Chromo/chromo_shadow_dom"/>
</dbReference>
<proteinExistence type="inferred from homology"/>
<dbReference type="PROSITE" id="PS00018">
    <property type="entry name" value="EF_HAND_1"/>
    <property type="match status" value="11"/>
</dbReference>
<feature type="region of interest" description="Disordered" evidence="4">
    <location>
        <begin position="301"/>
        <end position="428"/>
    </location>
</feature>
<feature type="compositionally biased region" description="Low complexity" evidence="4">
    <location>
        <begin position="3346"/>
        <end position="3364"/>
    </location>
</feature>
<feature type="compositionally biased region" description="Basic and acidic residues" evidence="4">
    <location>
        <begin position="1787"/>
        <end position="1798"/>
    </location>
</feature>
<accession>A0A7J6MZK0</accession>
<reference evidence="8 9" key="1">
    <citation type="submission" date="2020-04" db="EMBL/GenBank/DDBJ databases">
        <title>Perkinsus chesapeaki whole genome sequence.</title>
        <authorList>
            <person name="Bogema D.R."/>
        </authorList>
    </citation>
    <scope>NUCLEOTIDE SEQUENCE [LARGE SCALE GENOMIC DNA]</scope>
    <source>
        <strain evidence="8">ATCC PRA-425</strain>
    </source>
</reference>
<feature type="compositionally biased region" description="Basic and acidic residues" evidence="4">
    <location>
        <begin position="338"/>
        <end position="347"/>
    </location>
</feature>
<keyword evidence="3 8" id="KW-0647">Proteasome</keyword>
<feature type="compositionally biased region" description="Acidic residues" evidence="4">
    <location>
        <begin position="3041"/>
        <end position="3054"/>
    </location>
</feature>
<dbReference type="InterPro" id="IPR011992">
    <property type="entry name" value="EF-hand-dom_pair"/>
</dbReference>
<evidence type="ECO:0000313" key="9">
    <source>
        <dbReference type="Proteomes" id="UP000591131"/>
    </source>
</evidence>
<feature type="region of interest" description="Disordered" evidence="4">
    <location>
        <begin position="1509"/>
        <end position="1556"/>
    </location>
</feature>